<dbReference type="InterPro" id="IPR038148">
    <property type="entry name" value="Tn1545/Tn916_Xis"/>
</dbReference>
<comment type="caution">
    <text evidence="1">The sequence shown here is derived from an EMBL/GenBank/DDBJ whole genome shotgun (WGS) entry which is preliminary data.</text>
</comment>
<keyword evidence="2" id="KW-1185">Reference proteome</keyword>
<evidence type="ECO:0000313" key="1">
    <source>
        <dbReference type="EMBL" id="GAA0598383.1"/>
    </source>
</evidence>
<dbReference type="Gene3D" id="3.90.105.50">
    <property type="match status" value="1"/>
</dbReference>
<gene>
    <name evidence="1" type="ORF">GCM10009001_13160</name>
</gene>
<dbReference type="Proteomes" id="UP001500866">
    <property type="component" value="Unassembled WGS sequence"/>
</dbReference>
<dbReference type="RefSeq" id="WP_343811436.1">
    <property type="nucleotide sequence ID" value="NZ_BAAADS010000009.1"/>
</dbReference>
<reference evidence="1 2" key="1">
    <citation type="journal article" date="2019" name="Int. J. Syst. Evol. Microbiol.">
        <title>The Global Catalogue of Microorganisms (GCM) 10K type strain sequencing project: providing services to taxonomists for standard genome sequencing and annotation.</title>
        <authorList>
            <consortium name="The Broad Institute Genomics Platform"/>
            <consortium name="The Broad Institute Genome Sequencing Center for Infectious Disease"/>
            <person name="Wu L."/>
            <person name="Ma J."/>
        </authorList>
    </citation>
    <scope>NUCLEOTIDE SEQUENCE [LARGE SCALE GENOMIC DNA]</scope>
    <source>
        <strain evidence="1 2">JCM 15395</strain>
    </source>
</reference>
<name>A0ABN1FV07_9BACI</name>
<dbReference type="InterPro" id="IPR010093">
    <property type="entry name" value="SinI_DNA-bd"/>
</dbReference>
<sequence>MYLTISETAEYLELDEAKIRAFVLQCKIRSVYDGKQYLINKDQFSTHLEQMEKYRETIQEYLRESLPEDIDVKDED</sequence>
<proteinExistence type="predicted"/>
<protein>
    <submittedName>
        <fullName evidence="1">Helix-turn-helix domain-containing protein</fullName>
    </submittedName>
</protein>
<accession>A0ABN1FV07</accession>
<evidence type="ECO:0000313" key="2">
    <source>
        <dbReference type="Proteomes" id="UP001500866"/>
    </source>
</evidence>
<dbReference type="EMBL" id="BAAADS010000009">
    <property type="protein sequence ID" value="GAA0598383.1"/>
    <property type="molecule type" value="Genomic_DNA"/>
</dbReference>
<organism evidence="1 2">
    <name type="scientific">Virgibacillus siamensis</name>
    <dbReference type="NCBI Taxonomy" id="480071"/>
    <lineage>
        <taxon>Bacteria</taxon>
        <taxon>Bacillati</taxon>
        <taxon>Bacillota</taxon>
        <taxon>Bacilli</taxon>
        <taxon>Bacillales</taxon>
        <taxon>Bacillaceae</taxon>
        <taxon>Virgibacillus</taxon>
    </lineage>
</organism>
<dbReference type="NCBIfam" id="TIGR01764">
    <property type="entry name" value="excise"/>
    <property type="match status" value="1"/>
</dbReference>